<accession>A0A1Q8SXL5</accession>
<evidence type="ECO:0000256" key="1">
    <source>
        <dbReference type="ARBA" id="ARBA00022801"/>
    </source>
</evidence>
<keyword evidence="1" id="KW-0378">Hydrolase</keyword>
<dbReference type="EMBL" id="MSDO01000001">
    <property type="protein sequence ID" value="OLO06179.1"/>
    <property type="molecule type" value="Genomic_DNA"/>
</dbReference>
<comment type="caution">
    <text evidence="4">The sequence shown here is derived from an EMBL/GenBank/DDBJ whole genome shotgun (WGS) entry which is preliminary data.</text>
</comment>
<dbReference type="PROSITE" id="PS51318">
    <property type="entry name" value="TAT"/>
    <property type="match status" value="1"/>
</dbReference>
<reference evidence="4 5" key="1">
    <citation type="submission" date="2016-12" db="EMBL/GenBank/DDBJ databases">
        <title>Draft genome sequences of strains Salinicola socius SMB35, Salinicola sp. MH3R3-1 and Chromohalobacter sp. SMB17 from the Verkhnekamsk potash mining region of Russia.</title>
        <authorList>
            <person name="Mavrodi D.V."/>
            <person name="Olsson B.E."/>
            <person name="Korsakova E.S."/>
            <person name="Pyankova A."/>
            <person name="Mavrodi O.V."/>
            <person name="Plotnikova E.G."/>
        </authorList>
    </citation>
    <scope>NUCLEOTIDE SEQUENCE [LARGE SCALE GENOMIC DNA]</scope>
    <source>
        <strain evidence="4 5">SMB35</strain>
    </source>
</reference>
<dbReference type="Gene3D" id="2.120.10.30">
    <property type="entry name" value="TolB, C-terminal domain"/>
    <property type="match status" value="1"/>
</dbReference>
<keyword evidence="2" id="KW-0732">Signal</keyword>
<dbReference type="SUPFAM" id="SSF63829">
    <property type="entry name" value="Calcium-dependent phosphotriesterase"/>
    <property type="match status" value="1"/>
</dbReference>
<dbReference type="InterPro" id="IPR051262">
    <property type="entry name" value="SMP-30/CGR1_Lactonase"/>
</dbReference>
<dbReference type="Pfam" id="PF08450">
    <property type="entry name" value="SGL"/>
    <property type="match status" value="1"/>
</dbReference>
<dbReference type="InterPro" id="IPR011042">
    <property type="entry name" value="6-blade_b-propeller_TolB-like"/>
</dbReference>
<dbReference type="PANTHER" id="PTHR47572">
    <property type="entry name" value="LIPOPROTEIN-RELATED"/>
    <property type="match status" value="1"/>
</dbReference>
<feature type="chain" id="PRO_5010199598" evidence="2">
    <location>
        <begin position="28"/>
        <end position="343"/>
    </location>
</feature>
<dbReference type="InterPro" id="IPR006311">
    <property type="entry name" value="TAT_signal"/>
</dbReference>
<evidence type="ECO:0000313" key="5">
    <source>
        <dbReference type="Proteomes" id="UP000186878"/>
    </source>
</evidence>
<feature type="signal peptide" evidence="2">
    <location>
        <begin position="1"/>
        <end position="27"/>
    </location>
</feature>
<proteinExistence type="predicted"/>
<dbReference type="PANTHER" id="PTHR47572:SF4">
    <property type="entry name" value="LACTONASE DRP35"/>
    <property type="match status" value="1"/>
</dbReference>
<name>A0A1Q8SXL5_9GAMM</name>
<dbReference type="AlphaFoldDB" id="A0A1Q8SXL5"/>
<evidence type="ECO:0000259" key="3">
    <source>
        <dbReference type="Pfam" id="PF08450"/>
    </source>
</evidence>
<feature type="domain" description="SMP-30/Gluconolactonase/LRE-like region" evidence="3">
    <location>
        <begin position="70"/>
        <end position="330"/>
    </location>
</feature>
<dbReference type="RefSeq" id="WP_075568348.1">
    <property type="nucleotide sequence ID" value="NZ_MSDO01000001.1"/>
</dbReference>
<dbReference type="InterPro" id="IPR013658">
    <property type="entry name" value="SGL"/>
</dbReference>
<dbReference type="STRING" id="404433.BTW07_01415"/>
<dbReference type="GO" id="GO:0016787">
    <property type="term" value="F:hydrolase activity"/>
    <property type="evidence" value="ECO:0007669"/>
    <property type="project" value="UniProtKB-KW"/>
</dbReference>
<evidence type="ECO:0000313" key="4">
    <source>
        <dbReference type="EMBL" id="OLO06179.1"/>
    </source>
</evidence>
<gene>
    <name evidence="4" type="ORF">BTW07_01415</name>
</gene>
<keyword evidence="5" id="KW-1185">Reference proteome</keyword>
<protein>
    <submittedName>
        <fullName evidence="4">Gluconolactonase</fullName>
    </submittedName>
</protein>
<sequence length="343" mass="38013">MTLDRRQLLRNSALIGASVAFSPSLLAQTATEPPARYPDEAWQVLDDRFKPYYVFNTPLERHWSAGLWLEGPAWNAVGRYAVFSDIPRARQMRWDEMTGRVSVLREGVGHSNGNAFDHHGRLVACEHSPARVVRYEWDGTTTVLASRFQGKPLNAPNDLVILPNDGVIFTDPGYGAHVDYEGEKRPLEVKPAIYYVDDTLEAPKLLSDELGKPNGIALSGDKRRLYVSDTAPSHFPDRPATVSRWALSQDGQSLSNRETVVSSQDSETYDGITLDQDDNLWAAVSGGEGHDGVSIFAPNGDRIGRILLPEVCANLCFVGEHRNRLLMTASRSIYTLYTGTRGV</sequence>
<evidence type="ECO:0000256" key="2">
    <source>
        <dbReference type="SAM" id="SignalP"/>
    </source>
</evidence>
<dbReference type="OrthoDB" id="241638at2"/>
<dbReference type="Proteomes" id="UP000186878">
    <property type="component" value="Unassembled WGS sequence"/>
</dbReference>
<organism evidence="4 5">
    <name type="scientific">Salinicola socius</name>
    <dbReference type="NCBI Taxonomy" id="404433"/>
    <lineage>
        <taxon>Bacteria</taxon>
        <taxon>Pseudomonadati</taxon>
        <taxon>Pseudomonadota</taxon>
        <taxon>Gammaproteobacteria</taxon>
        <taxon>Oceanospirillales</taxon>
        <taxon>Halomonadaceae</taxon>
        <taxon>Salinicola</taxon>
    </lineage>
</organism>